<reference evidence="7 8" key="1">
    <citation type="submission" date="2018-04" db="EMBL/GenBank/DDBJ databases">
        <authorList>
            <person name="Zhang X."/>
            <person name="Yuan J."/>
            <person name="Li F."/>
            <person name="Xiang J."/>
        </authorList>
    </citation>
    <scope>NUCLEOTIDE SEQUENCE [LARGE SCALE GENOMIC DNA]</scope>
    <source>
        <tissue evidence="7">Muscle</tissue>
    </source>
</reference>
<evidence type="ECO:0000256" key="3">
    <source>
        <dbReference type="ARBA" id="ARBA00022692"/>
    </source>
</evidence>
<organism evidence="7 8">
    <name type="scientific">Penaeus vannamei</name>
    <name type="common">Whiteleg shrimp</name>
    <name type="synonym">Litopenaeus vannamei</name>
    <dbReference type="NCBI Taxonomy" id="6689"/>
    <lineage>
        <taxon>Eukaryota</taxon>
        <taxon>Metazoa</taxon>
        <taxon>Ecdysozoa</taxon>
        <taxon>Arthropoda</taxon>
        <taxon>Crustacea</taxon>
        <taxon>Multicrustacea</taxon>
        <taxon>Malacostraca</taxon>
        <taxon>Eumalacostraca</taxon>
        <taxon>Eucarida</taxon>
        <taxon>Decapoda</taxon>
        <taxon>Dendrobranchiata</taxon>
        <taxon>Penaeoidea</taxon>
        <taxon>Penaeidae</taxon>
        <taxon>Penaeus</taxon>
    </lineage>
</organism>
<feature type="transmembrane region" description="Helical" evidence="6">
    <location>
        <begin position="153"/>
        <end position="176"/>
    </location>
</feature>
<dbReference type="AlphaFoldDB" id="A0A3R7PJC2"/>
<sequence>MRTLFSLRLLLGFSRLLGCFPYAVKLNPPKITFKKYLLAYSVVFIAFTITCVAYLLSTGLPLVFQSGFTVKNITYFVQMMSMVYPVFLYLYSILRIRRLKDIVQWILHSQVHQHRSLPKTFDWLSLVYLMATCATCVYTCIDDLSLADTYYVAMIVAYNLLILPVFSQPIVLYNALLRLITLYLKATFAPVDEALLSETPVFLVKTKADSHGCKSSEEVHHSPSVSVMERLRSVRLGLCDLDQLLRDVNDHFGPLLCVCLASDQLFVITFLQDLISSRNYSIFVSLIVVLLAFMRILLLMNSPRMFIREDFPYNYVSPASPPHQLDEIEHDLANCPKFEVCGLFEIGRQSLLPMFTFTLSYLLLMAQFVMSEK</sequence>
<dbReference type="InterPro" id="IPR013604">
    <property type="entry name" value="7TM_chemorcpt"/>
</dbReference>
<evidence type="ECO:0000256" key="6">
    <source>
        <dbReference type="SAM" id="Phobius"/>
    </source>
</evidence>
<dbReference type="Pfam" id="PF08395">
    <property type="entry name" value="7tm_7"/>
    <property type="match status" value="1"/>
</dbReference>
<evidence type="ECO:0000256" key="2">
    <source>
        <dbReference type="ARBA" id="ARBA00022475"/>
    </source>
</evidence>
<dbReference type="Proteomes" id="UP000283509">
    <property type="component" value="Unassembled WGS sequence"/>
</dbReference>
<comment type="caution">
    <text evidence="7">The sequence shown here is derived from an EMBL/GenBank/DDBJ whole genome shotgun (WGS) entry which is preliminary data.</text>
</comment>
<feature type="transmembrane region" description="Helical" evidence="6">
    <location>
        <begin position="280"/>
        <end position="298"/>
    </location>
</feature>
<evidence type="ECO:0000256" key="4">
    <source>
        <dbReference type="ARBA" id="ARBA00022989"/>
    </source>
</evidence>
<proteinExistence type="predicted"/>
<keyword evidence="4 6" id="KW-1133">Transmembrane helix</keyword>
<evidence type="ECO:0000256" key="5">
    <source>
        <dbReference type="ARBA" id="ARBA00023136"/>
    </source>
</evidence>
<protein>
    <recommendedName>
        <fullName evidence="9">Gustatory receptor</fullName>
    </recommendedName>
</protein>
<feature type="transmembrane region" description="Helical" evidence="6">
    <location>
        <begin position="351"/>
        <end position="370"/>
    </location>
</feature>
<feature type="transmembrane region" description="Helical" evidence="6">
    <location>
        <begin position="252"/>
        <end position="274"/>
    </location>
</feature>
<reference evidence="7 8" key="2">
    <citation type="submission" date="2019-01" db="EMBL/GenBank/DDBJ databases">
        <title>The decoding of complex shrimp genome reveals the adaptation for benthos swimmer, frequently molting mechanism and breeding impact on genome.</title>
        <authorList>
            <person name="Sun Y."/>
            <person name="Gao Y."/>
            <person name="Yu Y."/>
        </authorList>
    </citation>
    <scope>NUCLEOTIDE SEQUENCE [LARGE SCALE GENOMIC DNA]</scope>
    <source>
        <tissue evidence="7">Muscle</tissue>
    </source>
</reference>
<dbReference type="GO" id="GO:0005886">
    <property type="term" value="C:plasma membrane"/>
    <property type="evidence" value="ECO:0007669"/>
    <property type="project" value="UniProtKB-SubCell"/>
</dbReference>
<feature type="transmembrane region" description="Helical" evidence="6">
    <location>
        <begin position="75"/>
        <end position="94"/>
    </location>
</feature>
<feature type="transmembrane region" description="Helical" evidence="6">
    <location>
        <begin position="36"/>
        <end position="55"/>
    </location>
</feature>
<dbReference type="GO" id="GO:0050909">
    <property type="term" value="P:sensory perception of taste"/>
    <property type="evidence" value="ECO:0007669"/>
    <property type="project" value="InterPro"/>
</dbReference>
<evidence type="ECO:0008006" key="9">
    <source>
        <dbReference type="Google" id="ProtNLM"/>
    </source>
</evidence>
<keyword evidence="5 6" id="KW-0472">Membrane</keyword>
<feature type="transmembrane region" description="Helical" evidence="6">
    <location>
        <begin position="123"/>
        <end position="141"/>
    </location>
</feature>
<gene>
    <name evidence="7" type="ORF">C7M84_007858</name>
</gene>
<name>A0A3R7PJC2_PENVA</name>
<keyword evidence="3 6" id="KW-0812">Transmembrane</keyword>
<keyword evidence="2" id="KW-1003">Cell membrane</keyword>
<comment type="subcellular location">
    <subcellularLocation>
        <location evidence="1">Cell membrane</location>
        <topology evidence="1">Multi-pass membrane protein</topology>
    </subcellularLocation>
</comment>
<evidence type="ECO:0000256" key="1">
    <source>
        <dbReference type="ARBA" id="ARBA00004651"/>
    </source>
</evidence>
<dbReference type="EMBL" id="QCYY01002003">
    <property type="protein sequence ID" value="ROT73695.1"/>
    <property type="molecule type" value="Genomic_DNA"/>
</dbReference>
<evidence type="ECO:0000313" key="8">
    <source>
        <dbReference type="Proteomes" id="UP000283509"/>
    </source>
</evidence>
<keyword evidence="8" id="KW-1185">Reference proteome</keyword>
<evidence type="ECO:0000313" key="7">
    <source>
        <dbReference type="EMBL" id="ROT73695.1"/>
    </source>
</evidence>
<accession>A0A3R7PJC2</accession>